<dbReference type="KEGG" id="spu:581417"/>
<accession>A0A7M7HFP0</accession>
<dbReference type="PANTHER" id="PTHR32035">
    <property type="entry name" value="AURORA KINASE A-INTERACTING PROTEIN"/>
    <property type="match status" value="1"/>
</dbReference>
<keyword evidence="8" id="KW-1185">Reference proteome</keyword>
<reference evidence="8" key="1">
    <citation type="submission" date="2015-02" db="EMBL/GenBank/DDBJ databases">
        <title>Genome sequencing for Strongylocentrotus purpuratus.</title>
        <authorList>
            <person name="Murali S."/>
            <person name="Liu Y."/>
            <person name="Vee V."/>
            <person name="English A."/>
            <person name="Wang M."/>
            <person name="Skinner E."/>
            <person name="Han Y."/>
            <person name="Muzny D.M."/>
            <person name="Worley K.C."/>
            <person name="Gibbs R.A."/>
        </authorList>
    </citation>
    <scope>NUCLEOTIDE SEQUENCE</scope>
</reference>
<evidence type="ECO:0000256" key="2">
    <source>
        <dbReference type="ARBA" id="ARBA00023128"/>
    </source>
</evidence>
<dbReference type="Pfam" id="PF08213">
    <property type="entry name" value="COX24_C"/>
    <property type="match status" value="1"/>
</dbReference>
<proteinExistence type="inferred from homology"/>
<evidence type="ECO:0000313" key="7">
    <source>
        <dbReference type="EnsemblMetazoa" id="XP_011671706"/>
    </source>
</evidence>
<dbReference type="EnsemblMetazoa" id="XM_011673404">
    <property type="protein sequence ID" value="XP_011671706"/>
    <property type="gene ID" value="LOC581417"/>
</dbReference>
<feature type="compositionally biased region" description="Polar residues" evidence="5">
    <location>
        <begin position="288"/>
        <end position="297"/>
    </location>
</feature>
<reference evidence="7" key="2">
    <citation type="submission" date="2021-01" db="UniProtKB">
        <authorList>
            <consortium name="EnsemblMetazoa"/>
        </authorList>
    </citation>
    <scope>IDENTIFICATION</scope>
</reference>
<dbReference type="OMA" id="GHQQIRM"/>
<evidence type="ECO:0000313" key="8">
    <source>
        <dbReference type="Proteomes" id="UP000007110"/>
    </source>
</evidence>
<evidence type="ECO:0000256" key="3">
    <source>
        <dbReference type="ARBA" id="ARBA00035647"/>
    </source>
</evidence>
<dbReference type="GO" id="GO:0005739">
    <property type="term" value="C:mitochondrion"/>
    <property type="evidence" value="ECO:0000318"/>
    <property type="project" value="GO_Central"/>
</dbReference>
<dbReference type="AlphaFoldDB" id="A0A7M7HFP0"/>
<evidence type="ECO:0000259" key="6">
    <source>
        <dbReference type="SMART" id="SM01155"/>
    </source>
</evidence>
<feature type="compositionally biased region" description="Basic and acidic residues" evidence="5">
    <location>
        <begin position="264"/>
        <end position="276"/>
    </location>
</feature>
<evidence type="ECO:0000256" key="5">
    <source>
        <dbReference type="SAM" id="MobiDB-lite"/>
    </source>
</evidence>
<dbReference type="InterPro" id="IPR013177">
    <property type="entry name" value="Ribosomal_mS38_C"/>
</dbReference>
<dbReference type="SMART" id="SM01155">
    <property type="entry name" value="DUF1713"/>
    <property type="match status" value="1"/>
</dbReference>
<sequence>MHKGPLSYGRQEQRFTSVGHQQIRMLKRILSKNFCALQNALGTSWNVQASRCLGHTSSTVNTSNPPKRQETLKVLSPSLSAVLVNNPSSRQQQGTCPETLGRLLSRLSLSPEEAVATIQYTLPTRSPVAQVAILDPVASVAIPWDCPTAVTEDSLDVPSSQRVDVFIDDPATNRGVAKKASNILQKRHRKMKRHQYKKWRKRNRFKLRMQKQRRRKKQKARWERHLNRFRFAELKPSEGQQYLAKKQEKLHLYLNYHGVDVDDGSARKEISPEESKKRQKKGPIGTCVISSQGTGSITPKPLVPVGVKL</sequence>
<feature type="region of interest" description="Disordered" evidence="5">
    <location>
        <begin position="264"/>
        <end position="309"/>
    </location>
</feature>
<name>A0A7M7HFP0_STRPU</name>
<feature type="domain" description="Ribosomal protein mS38 C-terminal" evidence="6">
    <location>
        <begin position="179"/>
        <end position="212"/>
    </location>
</feature>
<dbReference type="InParanoid" id="A0A7M7HFP0"/>
<dbReference type="RefSeq" id="XP_011671706.1">
    <property type="nucleotide sequence ID" value="XM_011673404.2"/>
</dbReference>
<organism evidence="7 8">
    <name type="scientific">Strongylocentrotus purpuratus</name>
    <name type="common">Purple sea urchin</name>
    <dbReference type="NCBI Taxonomy" id="7668"/>
    <lineage>
        <taxon>Eukaryota</taxon>
        <taxon>Metazoa</taxon>
        <taxon>Echinodermata</taxon>
        <taxon>Eleutherozoa</taxon>
        <taxon>Echinozoa</taxon>
        <taxon>Echinoidea</taxon>
        <taxon>Euechinoidea</taxon>
        <taxon>Echinacea</taxon>
        <taxon>Camarodonta</taxon>
        <taxon>Echinidea</taxon>
        <taxon>Strongylocentrotidae</taxon>
        <taxon>Strongylocentrotus</taxon>
    </lineage>
</organism>
<dbReference type="PANTHER" id="PTHR32035:SF3">
    <property type="entry name" value="SMALL RIBOSOMAL SUBUNIT PROTEIN MS38"/>
    <property type="match status" value="1"/>
</dbReference>
<comment type="subcellular location">
    <subcellularLocation>
        <location evidence="1">Mitochondrion</location>
    </subcellularLocation>
</comment>
<dbReference type="Proteomes" id="UP000007110">
    <property type="component" value="Unassembled WGS sequence"/>
</dbReference>
<protein>
    <recommendedName>
        <fullName evidence="4">Small ribosomal subunit protein mS38</fullName>
    </recommendedName>
</protein>
<evidence type="ECO:0000256" key="4">
    <source>
        <dbReference type="ARBA" id="ARBA00035682"/>
    </source>
</evidence>
<dbReference type="OrthoDB" id="10127115at2759"/>
<evidence type="ECO:0000256" key="1">
    <source>
        <dbReference type="ARBA" id="ARBA00004173"/>
    </source>
</evidence>
<comment type="similarity">
    <text evidence="3">Belongs to the mitochondrion-specific ribosomal protein mS38 family.</text>
</comment>
<dbReference type="GeneID" id="581417"/>
<keyword evidence="2" id="KW-0496">Mitochondrion</keyword>